<dbReference type="InterPro" id="IPR010982">
    <property type="entry name" value="Lambda_DNA-bd_dom_sf"/>
</dbReference>
<gene>
    <name evidence="6" type="ORF">Asi03nite_31440</name>
</gene>
<dbReference type="InterPro" id="IPR028082">
    <property type="entry name" value="Peripla_BP_I"/>
</dbReference>
<dbReference type="Pfam" id="PF13377">
    <property type="entry name" value="Peripla_BP_3"/>
    <property type="match status" value="1"/>
</dbReference>
<dbReference type="PROSITE" id="PS50932">
    <property type="entry name" value="HTH_LACI_2"/>
    <property type="match status" value="1"/>
</dbReference>
<accession>A0A919N737</accession>
<dbReference type="InterPro" id="IPR046335">
    <property type="entry name" value="LacI/GalR-like_sensor"/>
</dbReference>
<comment type="caution">
    <text evidence="6">The sequence shown here is derived from an EMBL/GenBank/DDBJ whole genome shotgun (WGS) entry which is preliminary data.</text>
</comment>
<name>A0A919N737_9ACTN</name>
<dbReference type="Pfam" id="PF00356">
    <property type="entry name" value="LacI"/>
    <property type="match status" value="1"/>
</dbReference>
<proteinExistence type="predicted"/>
<dbReference type="Proteomes" id="UP000629619">
    <property type="component" value="Unassembled WGS sequence"/>
</dbReference>
<keyword evidence="7" id="KW-1185">Reference proteome</keyword>
<sequence>MKGTARTERTFTSAPKSAPKSGKPTSTDVAAAAGVSRSAVSFAFNNPQRISAATRERILAVAEELGYRPSTLGRMLQAGTTNSIGVLLPQRLAQILENPYYSRFLMGVGQVCDQEGYTLLLTPPLQDSVLKAIPYAAVDGFIVCGLEIDRGEVAELDRRGIPFVLIDSDRHEGAPHVEVDDRGGAREVARYLLELGHRRLAVLSIDPGPDAAVRGYRGPLGRRLAGIGDALAEVGMTLDDVRLAEVPATRSDGYHATKALLPGAPTAILALSDVLAYGAVDALQELGVDVPGDVSVTGFDDLAESAWFRPRLTTVRQPIVTKGRMAADFLISAIRGEDQHPHQTLGTSLIVRDSAAKKPIKPA</sequence>
<dbReference type="Gene3D" id="1.10.260.40">
    <property type="entry name" value="lambda repressor-like DNA-binding domains"/>
    <property type="match status" value="1"/>
</dbReference>
<evidence type="ECO:0000313" key="7">
    <source>
        <dbReference type="Proteomes" id="UP000629619"/>
    </source>
</evidence>
<dbReference type="GO" id="GO:0000976">
    <property type="term" value="F:transcription cis-regulatory region binding"/>
    <property type="evidence" value="ECO:0007669"/>
    <property type="project" value="TreeGrafter"/>
</dbReference>
<evidence type="ECO:0000256" key="3">
    <source>
        <dbReference type="ARBA" id="ARBA00023163"/>
    </source>
</evidence>
<reference evidence="6" key="1">
    <citation type="submission" date="2021-01" db="EMBL/GenBank/DDBJ databases">
        <title>Whole genome shotgun sequence of Actinoplanes siamensis NBRC 109076.</title>
        <authorList>
            <person name="Komaki H."/>
            <person name="Tamura T."/>
        </authorList>
    </citation>
    <scope>NUCLEOTIDE SEQUENCE</scope>
    <source>
        <strain evidence="6">NBRC 109076</strain>
    </source>
</reference>
<dbReference type="AlphaFoldDB" id="A0A919N737"/>
<feature type="region of interest" description="Disordered" evidence="4">
    <location>
        <begin position="1"/>
        <end position="28"/>
    </location>
</feature>
<dbReference type="SMART" id="SM00354">
    <property type="entry name" value="HTH_LACI"/>
    <property type="match status" value="1"/>
</dbReference>
<keyword evidence="1" id="KW-0805">Transcription regulation</keyword>
<evidence type="ECO:0000259" key="5">
    <source>
        <dbReference type="PROSITE" id="PS50932"/>
    </source>
</evidence>
<dbReference type="SUPFAM" id="SSF53822">
    <property type="entry name" value="Periplasmic binding protein-like I"/>
    <property type="match status" value="1"/>
</dbReference>
<organism evidence="6 7">
    <name type="scientific">Actinoplanes siamensis</name>
    <dbReference type="NCBI Taxonomy" id="1223317"/>
    <lineage>
        <taxon>Bacteria</taxon>
        <taxon>Bacillati</taxon>
        <taxon>Actinomycetota</taxon>
        <taxon>Actinomycetes</taxon>
        <taxon>Micromonosporales</taxon>
        <taxon>Micromonosporaceae</taxon>
        <taxon>Actinoplanes</taxon>
    </lineage>
</organism>
<dbReference type="CDD" id="cd01392">
    <property type="entry name" value="HTH_LacI"/>
    <property type="match status" value="1"/>
</dbReference>
<evidence type="ECO:0000256" key="2">
    <source>
        <dbReference type="ARBA" id="ARBA00023125"/>
    </source>
</evidence>
<dbReference type="SUPFAM" id="SSF47413">
    <property type="entry name" value="lambda repressor-like DNA-binding domains"/>
    <property type="match status" value="1"/>
</dbReference>
<keyword evidence="3" id="KW-0804">Transcription</keyword>
<dbReference type="CDD" id="cd06279">
    <property type="entry name" value="PBP1_LacI-like"/>
    <property type="match status" value="1"/>
</dbReference>
<dbReference type="PANTHER" id="PTHR30146:SF138">
    <property type="entry name" value="TRANSCRIPTIONAL REGULATORY PROTEIN"/>
    <property type="match status" value="1"/>
</dbReference>
<evidence type="ECO:0000256" key="4">
    <source>
        <dbReference type="SAM" id="MobiDB-lite"/>
    </source>
</evidence>
<dbReference type="InterPro" id="IPR000843">
    <property type="entry name" value="HTH_LacI"/>
</dbReference>
<dbReference type="GO" id="GO:0003700">
    <property type="term" value="F:DNA-binding transcription factor activity"/>
    <property type="evidence" value="ECO:0007669"/>
    <property type="project" value="TreeGrafter"/>
</dbReference>
<evidence type="ECO:0000313" key="6">
    <source>
        <dbReference type="EMBL" id="GIF05606.1"/>
    </source>
</evidence>
<evidence type="ECO:0000256" key="1">
    <source>
        <dbReference type="ARBA" id="ARBA00023015"/>
    </source>
</evidence>
<feature type="domain" description="HTH lacI-type" evidence="5">
    <location>
        <begin position="24"/>
        <end position="78"/>
    </location>
</feature>
<keyword evidence="2" id="KW-0238">DNA-binding</keyword>
<dbReference type="EMBL" id="BOMW01000028">
    <property type="protein sequence ID" value="GIF05606.1"/>
    <property type="molecule type" value="Genomic_DNA"/>
</dbReference>
<dbReference type="Gene3D" id="3.40.50.2300">
    <property type="match status" value="2"/>
</dbReference>
<dbReference type="PANTHER" id="PTHR30146">
    <property type="entry name" value="LACI-RELATED TRANSCRIPTIONAL REPRESSOR"/>
    <property type="match status" value="1"/>
</dbReference>
<protein>
    <submittedName>
        <fullName evidence="6">Alanine racemase</fullName>
    </submittedName>
</protein>